<reference evidence="2 3" key="1">
    <citation type="submission" date="2020-06" db="EMBL/GenBank/DDBJ databases">
        <authorList>
            <person name="Li R."/>
            <person name="Bekaert M."/>
        </authorList>
    </citation>
    <scope>NUCLEOTIDE SEQUENCE [LARGE SCALE GENOMIC DNA]</scope>
    <source>
        <strain evidence="3">wild</strain>
    </source>
</reference>
<organism evidence="2 3">
    <name type="scientific">Mytilus coruscus</name>
    <name type="common">Sea mussel</name>
    <dbReference type="NCBI Taxonomy" id="42192"/>
    <lineage>
        <taxon>Eukaryota</taxon>
        <taxon>Metazoa</taxon>
        <taxon>Spiralia</taxon>
        <taxon>Lophotrochozoa</taxon>
        <taxon>Mollusca</taxon>
        <taxon>Bivalvia</taxon>
        <taxon>Autobranchia</taxon>
        <taxon>Pteriomorphia</taxon>
        <taxon>Mytilida</taxon>
        <taxon>Mytiloidea</taxon>
        <taxon>Mytilidae</taxon>
        <taxon>Mytilinae</taxon>
        <taxon>Mytilus</taxon>
    </lineage>
</organism>
<sequence>MSAATESSSSRVSKPPSKFSDFLMVDDFDKMFEDQPVNDPSKIEIAVEHPQSDGKTNNVTFKTSPSRIELWKKTIISHFGQSKTILLKEGSVIKVTCDINTDKNCSIKINFFNTGSVVIQGAKCTAFSDQYFSKLKSKIDSDFDNEVFINNHDNTAVEVHDVSDNDCSQTKLKQLDIDAIDSNNNNSTGIIELDTVDENKTSTPL</sequence>
<protein>
    <submittedName>
        <fullName evidence="2">Uncharacterized protein</fullName>
    </submittedName>
</protein>
<dbReference type="EMBL" id="CACVKT020005775">
    <property type="protein sequence ID" value="CAC5397837.1"/>
    <property type="molecule type" value="Genomic_DNA"/>
</dbReference>
<accession>A0A6J8CRB4</accession>
<dbReference type="Proteomes" id="UP000507470">
    <property type="component" value="Unassembled WGS sequence"/>
</dbReference>
<gene>
    <name evidence="2" type="ORF">MCOR_32247</name>
</gene>
<evidence type="ECO:0000256" key="1">
    <source>
        <dbReference type="SAM" id="MobiDB-lite"/>
    </source>
</evidence>
<dbReference type="AlphaFoldDB" id="A0A6J8CRB4"/>
<proteinExistence type="predicted"/>
<name>A0A6J8CRB4_MYTCO</name>
<keyword evidence="3" id="KW-1185">Reference proteome</keyword>
<feature type="region of interest" description="Disordered" evidence="1">
    <location>
        <begin position="1"/>
        <end position="20"/>
    </location>
</feature>
<evidence type="ECO:0000313" key="3">
    <source>
        <dbReference type="Proteomes" id="UP000507470"/>
    </source>
</evidence>
<evidence type="ECO:0000313" key="2">
    <source>
        <dbReference type="EMBL" id="CAC5397837.1"/>
    </source>
</evidence>